<dbReference type="Proteomes" id="UP001447374">
    <property type="component" value="Unassembled WGS sequence"/>
</dbReference>
<proteinExistence type="predicted"/>
<feature type="compositionally biased region" description="Basic and acidic residues" evidence="1">
    <location>
        <begin position="7"/>
        <end position="29"/>
    </location>
</feature>
<comment type="caution">
    <text evidence="2">The sequence shown here is derived from an EMBL/GenBank/DDBJ whole genome shotgun (WGS) entry which is preliminary data.</text>
</comment>
<organism evidence="2 3">
    <name type="scientific">Franconibacter daqui</name>
    <dbReference type="NCBI Taxonomy" id="2047724"/>
    <lineage>
        <taxon>Bacteria</taxon>
        <taxon>Pseudomonadati</taxon>
        <taxon>Pseudomonadota</taxon>
        <taxon>Gammaproteobacteria</taxon>
        <taxon>Enterobacterales</taxon>
        <taxon>Enterobacteriaceae</taxon>
        <taxon>Franconibacter</taxon>
    </lineage>
</organism>
<keyword evidence="3" id="KW-1185">Reference proteome</keyword>
<protein>
    <submittedName>
        <fullName evidence="2">Uncharacterized protein</fullName>
    </submittedName>
</protein>
<evidence type="ECO:0000313" key="3">
    <source>
        <dbReference type="Proteomes" id="UP001447374"/>
    </source>
</evidence>
<evidence type="ECO:0000313" key="2">
    <source>
        <dbReference type="EMBL" id="MER0126850.1"/>
    </source>
</evidence>
<reference evidence="2 3" key="1">
    <citation type="submission" date="2024-06" db="EMBL/GenBank/DDBJ databases">
        <title>Fanconibacter daqui strain Q02 whole shotgun sequencing project.</title>
        <authorList>
            <person name="Rodrigues J.W.A."/>
            <person name="Viana L.C."/>
            <person name="Vieira E.C."/>
            <person name="Souza F.O.L."/>
            <person name="Alegria O.C."/>
            <person name="Patroca S."/>
            <person name="Cruz A.C.R."/>
            <person name="Nunes A.R.C."/>
        </authorList>
    </citation>
    <scope>NUCLEOTIDE SEQUENCE [LARGE SCALE GENOMIC DNA]</scope>
    <source>
        <strain evidence="2 3">Q02</strain>
    </source>
</reference>
<sequence>MRAYKLNVEKDNPNDAPESGDKKPTPTKK</sequence>
<dbReference type="RefSeq" id="WP_229701823.1">
    <property type="nucleotide sequence ID" value="NZ_BMKJ01000001.1"/>
</dbReference>
<evidence type="ECO:0000256" key="1">
    <source>
        <dbReference type="SAM" id="MobiDB-lite"/>
    </source>
</evidence>
<gene>
    <name evidence="2" type="ORF">ABQG75_14000</name>
</gene>
<dbReference type="EMBL" id="JBEHGX010000007">
    <property type="protein sequence ID" value="MER0126850.1"/>
    <property type="molecule type" value="Genomic_DNA"/>
</dbReference>
<accession>A0ABV1PPS0</accession>
<name>A0ABV1PPS0_9ENTR</name>
<feature type="region of interest" description="Disordered" evidence="1">
    <location>
        <begin position="1"/>
        <end position="29"/>
    </location>
</feature>